<dbReference type="InterPro" id="IPR051172">
    <property type="entry name" value="Chlamydia_OmcB"/>
</dbReference>
<feature type="domain" description="Ig-like" evidence="3">
    <location>
        <begin position="392"/>
        <end position="462"/>
    </location>
</feature>
<dbReference type="Pfam" id="PF19081">
    <property type="entry name" value="Ig_7"/>
    <property type="match status" value="2"/>
</dbReference>
<gene>
    <name evidence="4" type="ORF">CLW00_1221</name>
</gene>
<sequence>MRDFLPTLKIFVLLLAFVFSYNEKSFAQSKILANEITFEQSFSSGGTVPENALNDTPGSFARSVSNPGLLIGVGAVTGVLELQFPETRPAGSVSYIQIDGDENLFNALIGGSLGDALADVLGAIILGNQVITIEARNNTTTVLSRNSNQGFSTDAARLVQDKDGNFYLAVRPDQSYNRLRITNAATSLVGLFTGYTLDVYNAFFLDEEDTCGSPLFTSFDGSGVNLDLLDIGNSGVNDLGNAIDGDFETFSTISPGVLSLGGSLSQFFDFGSLSRENDEVQVTLSGTPSLLDLDLLGNIRFRAYNGTNVIFDQNLSALNTEILGLIQLDLLGLLADGNTVTIPIQPGASFDRFEIEVTAVLSVGLNESLRVHEVVQTPGRPNYENPEDASLLVCATDEVTLNVLSQSGETVNWYAQPIGGTVLESGNTFEIGNVSQRSVYYAGISREGCPIESARVPVTVDVDNNPKIGINGAQVFNLAIGESIQLPESVAFNEDGTEVGTDITALNGAPLQGEGMAGPFNSAGVFVYRVSAVGDNCTNFLDIVVNVQDFEDCPLVYSPEFANDGTEFTTSSLLGIQLGSVTNPENAVDGDLSTFSLLQETVGTTLLGLTGETAQFLKWNIQQAAGNTVTVKLGREYAGIAQAAAGIYIQAFDNGEAVGNRTFADVNLVSVLNGINEFNFTFVPTDFSGQPVSFDAVKVSLVPILNVDQRVRVYGAYTNIATVDAPVCEPFVRELQTGFVSLIGALDVASALTGVFNPERAVDGDLETFASINNAVGVNNYSKLEVAYNYPILVGDSLKITIGIPTGLLDLSLLEGLIIQRFIGNEAIGAPIDVNSSLLNLRLLTENSTGELSFVSDVPFDRIQILYGGLASVLEEVRIFEIEAIPNVSIEGEFFDEEDGVWKLEICEGDPIDFDEEECGEVRLFSEAEGGDEIDPSSISELERGEILNVYIQVNRFGCELDSQRRLLEISITGSAPPTGEAEQIFCETDSPTIADLIAEGEEIQWYDVEQGGTPLETDTPLVDGETYFASQTEEGECESIERFAVLVVISSTPAPTASALLQEFCFSDNASLAQIAIEGENIQWYSSETDQTPLPLNTLLEDGVTYFATQTDADSGCESLERLGITINLIDCEPDFAKLEITKVPGSATVVAGTELTYTITVANTGTAAATEVTVADALPEFTEFVSADNGGTLEGGTVNWNLGTLDAGENITLNLVLSVPSDVEAGTMIRNIAVVDSPDDPDGPIDNDPDPDDDVE</sequence>
<dbReference type="Pfam" id="PF01345">
    <property type="entry name" value="DUF11"/>
    <property type="match status" value="1"/>
</dbReference>
<evidence type="ECO:0000259" key="2">
    <source>
        <dbReference type="Pfam" id="PF01345"/>
    </source>
</evidence>
<protein>
    <submittedName>
        <fullName evidence="4">Putative repeat protein (TIGR01451 family)</fullName>
    </submittedName>
</protein>
<dbReference type="AlphaFoldDB" id="A0A2T0WC89"/>
<evidence type="ECO:0000313" key="5">
    <source>
        <dbReference type="Proteomes" id="UP000238157"/>
    </source>
</evidence>
<dbReference type="InterPro" id="IPR044023">
    <property type="entry name" value="Ig_7"/>
</dbReference>
<dbReference type="EMBL" id="PVTR01000022">
    <property type="protein sequence ID" value="PRY84312.1"/>
    <property type="molecule type" value="Genomic_DNA"/>
</dbReference>
<evidence type="ECO:0000313" key="4">
    <source>
        <dbReference type="EMBL" id="PRY84312.1"/>
    </source>
</evidence>
<keyword evidence="5" id="KW-1185">Reference proteome</keyword>
<dbReference type="NCBIfam" id="TIGR01451">
    <property type="entry name" value="B_ant_repeat"/>
    <property type="match status" value="1"/>
</dbReference>
<reference evidence="4 5" key="1">
    <citation type="submission" date="2018-03" db="EMBL/GenBank/DDBJ databases">
        <title>Genomic Encyclopedia of Archaeal and Bacterial Type Strains, Phase II (KMG-II): from individual species to whole genera.</title>
        <authorList>
            <person name="Goeker M."/>
        </authorList>
    </citation>
    <scope>NUCLEOTIDE SEQUENCE [LARGE SCALE GENOMIC DNA]</scope>
    <source>
        <strain evidence="4 5">DSM 27929</strain>
    </source>
</reference>
<feature type="compositionally biased region" description="Acidic residues" evidence="1">
    <location>
        <begin position="1239"/>
        <end position="1258"/>
    </location>
</feature>
<dbReference type="InterPro" id="IPR013783">
    <property type="entry name" value="Ig-like_fold"/>
</dbReference>
<dbReference type="Gene3D" id="2.60.40.10">
    <property type="entry name" value="Immunoglobulins"/>
    <property type="match status" value="1"/>
</dbReference>
<dbReference type="InterPro" id="IPR001434">
    <property type="entry name" value="OmcB-like_DUF11"/>
</dbReference>
<feature type="region of interest" description="Disordered" evidence="1">
    <location>
        <begin position="1236"/>
        <end position="1258"/>
    </location>
</feature>
<name>A0A2T0WC89_9BACT</name>
<feature type="domain" description="Ig-like" evidence="3">
    <location>
        <begin position="978"/>
        <end position="1050"/>
    </location>
</feature>
<dbReference type="PANTHER" id="PTHR34819">
    <property type="entry name" value="LARGE CYSTEINE-RICH PERIPLASMIC PROTEIN OMCB"/>
    <property type="match status" value="1"/>
</dbReference>
<dbReference type="Proteomes" id="UP000238157">
    <property type="component" value="Unassembled WGS sequence"/>
</dbReference>
<feature type="domain" description="DUF11" evidence="2">
    <location>
        <begin position="1140"/>
        <end position="1250"/>
    </location>
</feature>
<proteinExistence type="predicted"/>
<evidence type="ECO:0000256" key="1">
    <source>
        <dbReference type="SAM" id="MobiDB-lite"/>
    </source>
</evidence>
<dbReference type="InterPro" id="IPR047589">
    <property type="entry name" value="DUF11_rpt"/>
</dbReference>
<accession>A0A2T0WC89</accession>
<evidence type="ECO:0000259" key="3">
    <source>
        <dbReference type="Pfam" id="PF19081"/>
    </source>
</evidence>
<dbReference type="OrthoDB" id="1236981at2"/>
<organism evidence="4 5">
    <name type="scientific">Mongoliibacter ruber</name>
    <dbReference type="NCBI Taxonomy" id="1750599"/>
    <lineage>
        <taxon>Bacteria</taxon>
        <taxon>Pseudomonadati</taxon>
        <taxon>Bacteroidota</taxon>
        <taxon>Cytophagia</taxon>
        <taxon>Cytophagales</taxon>
        <taxon>Cyclobacteriaceae</taxon>
        <taxon>Mongoliibacter</taxon>
    </lineage>
</organism>
<comment type="caution">
    <text evidence="4">The sequence shown here is derived from an EMBL/GenBank/DDBJ whole genome shotgun (WGS) entry which is preliminary data.</text>
</comment>
<feature type="non-terminal residue" evidence="4">
    <location>
        <position position="1258"/>
    </location>
</feature>